<dbReference type="InterPro" id="IPR025157">
    <property type="entry name" value="Hemagglutinin_rpt"/>
</dbReference>
<sequence>MAHWDNTGGLVQSCGAMRVQTHGQTVCNIDSGKTGGIFSGGELDLNSGELHNRAGVVHSQGQLTAHVGALNNTQGQFGGSAEVGLKADSLRNRGGVIQAGQALQMGVADVTDNEGGLIAASGELSLNAKRIDNRDTRSTDPATPLGLRGDAVALTAKHIDNYAGTITANRSVEITGADTDSVLDNTQGNVSSAGSIQVFADRVYNSAGTLLSGTDFRVEADRLSGAGHLLSKGNLNLDLQQDFDNENEVTANGHAVIRTAGRLVNRGTFQADELEVRGAQIDNTVDGRINGNRVWAATDGKLSNRGLIDGAQSRIEADAVDNVGTGRLYGDQLTLQANTVDNRQEDGQAAVIAARARLDIGASRLSGAGRLLSNGDLNLELQQDFDNDHEVIANGHAVVRTEGQLTIRGVFQAGELEVRGAQIDNTVGGRINGTRVWVATDGKLSNRGLIDGAQSRIEADAVDNIGTGRLYGDHLALQANTVDNRQEDGRAAVIAARARLDIGAKVVNNREQALIFSAGHNSTALNIGGTLSEQRQAMGRAGHVLNDSATIESLGGLSFNTQHLLNRNAHFATELVQVSGPTQSMALQPAGDPNKHDINDYHWAGGHKSGCYFHNGTGAEISNWTQYDITRTEYETRVTQSAPALIRSGGNLVLQGENFTNDKSHIFVGGTLQGDLGNLKNEAVFGQHITREAGTSQYTWNEWRGGTRRRHQRHWGARMAYTPADTVHTITLPVSKVEQHTASGARGYAIAQQQLSQADDAPRASAIIEVSAAPSAGALELGQVDVAISGPDPAINSQDPTLSGPDPAISGQEQSANGQEPTSGQNEQGVLDMRGDAPMVIRTVQPSAQVPANSLFRVQPNNGSYLIETDPRFSDYRTWQSAATLLSQAKQNPTATHKRLGDGFYEQMLVREQVAQLTGRRFLKGYASDEAQYQALLEAGSAYAKAWSLRPGVALSAQQMAQLTRDIVWLVEQDVYLPDGTVTRALVPQVYARVKPGDLDGNGTLLAAEAIDMRLKEDLVNTGTLAGHTAVQLNAENLRNVGGRITGKTVSAQALGDIDVIGGSIDADQALFVQAGRDLNVITTTRSDAKQAGQSDFSRTHLDRIAGLSVNYPLGGPLVAGAGRDVNLIAAQIANNGQNGQTALVAGRDLNLGTVKVAEQESNVIDANNYLKQGAEQEIGATVHARGNVRMQAGGDLNARAARVNSDQDALVALADGDINIVSGQTSRYWSEGRQYKSRNLFGSSQTTTRDSLADTTAQASIFSGHTVAVQGRNVTLTGSNVVSDKGTFIEAQNDLTIQAATQTHSESHFKETKKSGLLHNGAMSVTIGSQAHSADQQEAGTRATASTVGSTNGNVTLAAKQLYRQEGSHILTPRGDVDIQAGKVIITEAREQSQGTQQTQFKQSGLTVAVTAPVIAAVQTAQQVERSAGQTSDPRMQALLGVTTGLAAKNTVDAIAQDPKSGGGVNISVTVGSAQTGSQATYNSATASGSSIAAGGDVRVQAIGSGQDSTLTVQGSDIQGGGDIQLKADGKINLLAAQNARESHLTHSSISGGAGVAVNLSSQGKAAGVTASVSGARGRGEGTDVNWTSTHVSAGNRLVLESGGDTTLKGAVLNGRQVIGEVGGDLSIESLQERSSERSRDMSLGGSVTAGLGVSGSVSFSQQKIASDWASVTERSGIQAGDGGFQINVKGHTSLKGAAIASTQQAVRDGANSLTTRTLSTEDIVNYADYKASSVGLSGGYSLGGRGGGEDLEGVGTTQSGQAATGAEQVPGSKLPSTPGGFSVAPPSVMAASGKASSTTLSGISAGTIHITDEAQQQALTGQDVAQSLAGLNQQVWSGQDGDNALKPIFDKQKIQAGFEMANQLTHQIGTFVGHRQAQLDEAQQAAQDPNLSPQARAQAQQQAAQLKAQWGPGGTYRRALSALGAAAGGNVTAGAGQFALSATVNYVQGLAASEVKRVADGLQSEEARAALHALVGCAGAAASRQDCGAGAMGAAASSMLGTLLGPTQGLTQRQKEAQTNLVSSLVAAVAGMAGQDTPAVTTAAVTEGRFNRQINDNEKRAIAERAGSNKAEQERLTKAACYAVKCWAEYKPGSEEYKKHYVSQLEASQLQPEIDWVNQRKEAGLFKYTPGQKIGDAVKSDPGGVAKDAAKVVIGGVTAKTGVGLCTTGLGCTVGGWMAGFGLSEAVEGGSGLYNRYNGVNAPGDNPLRWGFNQMLPPGWGNVAYDGFNFAFSVAALRTPVPLNVGVADGLNRPVSMFGVTVPRIDNVNLLPLTKQPWPYGTTQGMLLLGVGTKGAAVVNDVRQTVGDKK</sequence>
<feature type="region of interest" description="Disordered" evidence="1">
    <location>
        <begin position="789"/>
        <end position="830"/>
    </location>
</feature>
<evidence type="ECO:0000313" key="3">
    <source>
        <dbReference type="EMBL" id="CBW75270.1"/>
    </source>
</evidence>
<evidence type="ECO:0000259" key="2">
    <source>
        <dbReference type="PROSITE" id="PS50006"/>
    </source>
</evidence>
<dbReference type="InterPro" id="IPR000253">
    <property type="entry name" value="FHA_dom"/>
</dbReference>
<proteinExistence type="predicted"/>
<evidence type="ECO:0000313" key="4">
    <source>
        <dbReference type="Proteomes" id="UP000007437"/>
    </source>
</evidence>
<gene>
    <name evidence="3" type="ordered locus">RBRH_00100</name>
</gene>
<dbReference type="InterPro" id="IPR008619">
    <property type="entry name" value="Filamentous_hemagglutn_rpt"/>
</dbReference>
<dbReference type="InterPro" id="IPR010069">
    <property type="entry name" value="CdiA_FHA1_rpt"/>
</dbReference>
<reference evidence="3 4" key="1">
    <citation type="journal article" date="2011" name="J. Bacteriol.">
        <title>Complete genome sequence of Burkholderia rhizoxinica, an endosymbiont of Rhizopus microsporus.</title>
        <authorList>
            <person name="Lackner G."/>
            <person name="Moebius N."/>
            <person name="Partida-Martinez L."/>
            <person name="Hertweck C."/>
        </authorList>
    </citation>
    <scope>NUCLEOTIDE SEQUENCE [LARGE SCALE GENOMIC DNA]</scope>
    <source>
        <strain evidence="4">DSM 19002 / CIP 109453 / HKI 454</strain>
    </source>
</reference>
<feature type="compositionally biased region" description="Polar residues" evidence="1">
    <location>
        <begin position="811"/>
        <end position="828"/>
    </location>
</feature>
<dbReference type="OrthoDB" id="5666689at2"/>
<protein>
    <submittedName>
        <fullName evidence="3">Hemagglutinin-like protein</fullName>
    </submittedName>
</protein>
<dbReference type="NCBIfam" id="TIGR01731">
    <property type="entry name" value="fil_hemag_20aa"/>
    <property type="match status" value="11"/>
</dbReference>
<feature type="region of interest" description="Disordered" evidence="1">
    <location>
        <begin position="1881"/>
        <end position="1906"/>
    </location>
</feature>
<accession>E5ARN8</accession>
<dbReference type="Pfam" id="PF13332">
    <property type="entry name" value="Fil_haemagg_2"/>
    <property type="match status" value="2"/>
</dbReference>
<dbReference type="GO" id="GO:0003824">
    <property type="term" value="F:catalytic activity"/>
    <property type="evidence" value="ECO:0007669"/>
    <property type="project" value="UniProtKB-ARBA"/>
</dbReference>
<dbReference type="HOGENOM" id="CLU_000043_2_1_4"/>
<dbReference type="KEGG" id="brh:RBRH_00100"/>
<name>E5ARN8_MYCRK</name>
<dbReference type="Proteomes" id="UP000007437">
    <property type="component" value="Chromosome"/>
</dbReference>
<evidence type="ECO:0000256" key="1">
    <source>
        <dbReference type="SAM" id="MobiDB-lite"/>
    </source>
</evidence>
<dbReference type="STRING" id="882378.RBRH_00100"/>
<dbReference type="Pfam" id="PF05594">
    <property type="entry name" value="Fil_haemagg"/>
    <property type="match status" value="8"/>
</dbReference>
<dbReference type="EMBL" id="FR687359">
    <property type="protein sequence ID" value="CBW75270.1"/>
    <property type="molecule type" value="Genomic_DNA"/>
</dbReference>
<feature type="region of interest" description="Disordered" evidence="1">
    <location>
        <begin position="1749"/>
        <end position="1791"/>
    </location>
</feature>
<dbReference type="PROSITE" id="PS50006">
    <property type="entry name" value="FHA_DOMAIN"/>
    <property type="match status" value="1"/>
</dbReference>
<organism evidence="3 4">
    <name type="scientific">Mycetohabitans rhizoxinica (strain DSM 19002 / CIP 109453 / HKI 454)</name>
    <name type="common">Paraburkholderia rhizoxinica</name>
    <dbReference type="NCBI Taxonomy" id="882378"/>
    <lineage>
        <taxon>Bacteria</taxon>
        <taxon>Pseudomonadati</taxon>
        <taxon>Pseudomonadota</taxon>
        <taxon>Betaproteobacteria</taxon>
        <taxon>Burkholderiales</taxon>
        <taxon>Burkholderiaceae</taxon>
        <taxon>Mycetohabitans</taxon>
    </lineage>
</organism>
<dbReference type="eggNOG" id="COG3210">
    <property type="taxonomic scope" value="Bacteria"/>
</dbReference>
<feature type="domain" description="FHA" evidence="2">
    <location>
        <begin position="366"/>
        <end position="436"/>
    </location>
</feature>